<protein>
    <submittedName>
        <fullName evidence="3">Uncharacterized protein</fullName>
    </submittedName>
</protein>
<keyword evidence="4" id="KW-1185">Reference proteome</keyword>
<feature type="compositionally biased region" description="Basic and acidic residues" evidence="1">
    <location>
        <begin position="47"/>
        <end position="67"/>
    </location>
</feature>
<accession>A0ABW9YZG2</accession>
<comment type="caution">
    <text evidence="3">The sequence shown here is derived from an EMBL/GenBank/DDBJ whole genome shotgun (WGS) entry which is preliminary data.</text>
</comment>
<name>A0ABW9YZG2_9HYPH</name>
<dbReference type="EMBL" id="JAAAXJ010000002">
    <property type="protein sequence ID" value="NBJ23809.1"/>
    <property type="molecule type" value="Genomic_DNA"/>
</dbReference>
<dbReference type="Proteomes" id="UP000818323">
    <property type="component" value="Unassembled WGS sequence"/>
</dbReference>
<feature type="chain" id="PRO_5047307652" evidence="2">
    <location>
        <begin position="22"/>
        <end position="67"/>
    </location>
</feature>
<feature type="region of interest" description="Disordered" evidence="1">
    <location>
        <begin position="39"/>
        <end position="67"/>
    </location>
</feature>
<evidence type="ECO:0000313" key="4">
    <source>
        <dbReference type="Proteomes" id="UP000818323"/>
    </source>
</evidence>
<organism evidence="3 4">
    <name type="scientific">Microvirga arsenatis</name>
    <dbReference type="NCBI Taxonomy" id="2692265"/>
    <lineage>
        <taxon>Bacteria</taxon>
        <taxon>Pseudomonadati</taxon>
        <taxon>Pseudomonadota</taxon>
        <taxon>Alphaproteobacteria</taxon>
        <taxon>Hyphomicrobiales</taxon>
        <taxon>Methylobacteriaceae</taxon>
        <taxon>Microvirga</taxon>
    </lineage>
</organism>
<evidence type="ECO:0000313" key="3">
    <source>
        <dbReference type="EMBL" id="NBJ23809.1"/>
    </source>
</evidence>
<sequence length="67" mass="7317">MNKLAASLVMVAALAAAPALACNDPAHLRAARDQARAAEAQAQALERQNRELRAQTKVMDQERRARH</sequence>
<proteinExistence type="predicted"/>
<gene>
    <name evidence="3" type="ORF">GR303_05500</name>
</gene>
<evidence type="ECO:0000256" key="1">
    <source>
        <dbReference type="SAM" id="MobiDB-lite"/>
    </source>
</evidence>
<keyword evidence="2" id="KW-0732">Signal</keyword>
<feature type="signal peptide" evidence="2">
    <location>
        <begin position="1"/>
        <end position="21"/>
    </location>
</feature>
<evidence type="ECO:0000256" key="2">
    <source>
        <dbReference type="SAM" id="SignalP"/>
    </source>
</evidence>
<dbReference type="RefSeq" id="WP_161721017.1">
    <property type="nucleotide sequence ID" value="NZ_JAAAXI010000001.1"/>
</dbReference>
<reference evidence="3 4" key="1">
    <citation type="submission" date="2020-01" db="EMBL/GenBank/DDBJ databases">
        <title>Microvirga sp. nov., an arsenate reduction bacterium isolated from Tibet hotspring sediments.</title>
        <authorList>
            <person name="Yuan C.-G."/>
        </authorList>
    </citation>
    <scope>NUCLEOTIDE SEQUENCE [LARGE SCALE GENOMIC DNA]</scope>
    <source>
        <strain evidence="3 4">SYSU G3D203</strain>
    </source>
</reference>